<evidence type="ECO:0000256" key="2">
    <source>
        <dbReference type="SAM" id="Phobius"/>
    </source>
</evidence>
<dbReference type="AlphaFoldDB" id="A0A0L8VFD0"/>
<comment type="caution">
    <text evidence="3">The sequence shown here is derived from an EMBL/GenBank/DDBJ whole genome shotgun (WGS) entry which is preliminary data.</text>
</comment>
<feature type="transmembrane region" description="Helical" evidence="2">
    <location>
        <begin position="139"/>
        <end position="160"/>
    </location>
</feature>
<reference evidence="4" key="1">
    <citation type="submission" date="2015-07" db="EMBL/GenBank/DDBJ databases">
        <title>Genome sequencing of Sunxiuqinia dokdonensis strain SK.</title>
        <authorList>
            <person name="Ahn S."/>
            <person name="Kim B.-C."/>
        </authorList>
    </citation>
    <scope>NUCLEOTIDE SEQUENCE [LARGE SCALE GENOMIC DNA]</scope>
    <source>
        <strain evidence="4">SK</strain>
    </source>
</reference>
<evidence type="ECO:0000313" key="4">
    <source>
        <dbReference type="Proteomes" id="UP000036958"/>
    </source>
</evidence>
<keyword evidence="2" id="KW-1133">Transmembrane helix</keyword>
<dbReference type="RefSeq" id="WP_053179072.1">
    <property type="nucleotide sequence ID" value="NZ_LGIA01000014.1"/>
</dbReference>
<evidence type="ECO:0000256" key="1">
    <source>
        <dbReference type="SAM" id="MobiDB-lite"/>
    </source>
</evidence>
<dbReference type="OrthoDB" id="663559at2"/>
<keyword evidence="4" id="KW-1185">Reference proteome</keyword>
<dbReference type="EMBL" id="LGIA01000014">
    <property type="protein sequence ID" value="KOH46897.1"/>
    <property type="molecule type" value="Genomic_DNA"/>
</dbReference>
<keyword evidence="2" id="KW-0472">Membrane</keyword>
<name>A0A0L8VFD0_9BACT</name>
<accession>A0A0L8VFD0</accession>
<keyword evidence="2" id="KW-0812">Transmembrane</keyword>
<dbReference type="STRING" id="1409788.NC99_02970"/>
<protein>
    <submittedName>
        <fullName evidence="3">Uncharacterized protein</fullName>
    </submittedName>
</protein>
<evidence type="ECO:0000313" key="3">
    <source>
        <dbReference type="EMBL" id="KOH46897.1"/>
    </source>
</evidence>
<gene>
    <name evidence="3" type="ORF">NC99_02970</name>
</gene>
<feature type="region of interest" description="Disordered" evidence="1">
    <location>
        <begin position="168"/>
        <end position="189"/>
    </location>
</feature>
<proteinExistence type="predicted"/>
<sequence length="350" mass="39235">MNINRSNYEVYFLDYLDGNLPEDRIDDFLDFLSNNPDLREELEQVSAIKITGGNHPFQNKQALLKNELTGTSAFDSRAVAFLENDLPEEDQTAFLNELTSDREKEKQFDWFLKTKLQPDPAIVFPNKASLQKKPAKKVFLFWGTRVAAVLVLLLVVWAVWDFSPKPEPTHQLAQEQPIVNPDQKPLPAKNELRNAAPEKNADQQPSAPQVQPLAIEAVQTVQPTIQKISAPDTDELMVSREAVPQKLKPLSSPLEIAPAAEQFALAEMKTHRPDSPTDYLTVDEYLAQKVLNKPKDEPLTIGSLLSAGLNAVASVSNDRLEYETNTRGKVSEISLNTRILAFSIPLKKDQ</sequence>
<organism evidence="3 4">
    <name type="scientific">Sunxiuqinia dokdonensis</name>
    <dbReference type="NCBI Taxonomy" id="1409788"/>
    <lineage>
        <taxon>Bacteria</taxon>
        <taxon>Pseudomonadati</taxon>
        <taxon>Bacteroidota</taxon>
        <taxon>Bacteroidia</taxon>
        <taxon>Marinilabiliales</taxon>
        <taxon>Prolixibacteraceae</taxon>
        <taxon>Sunxiuqinia</taxon>
    </lineage>
</organism>
<dbReference type="Proteomes" id="UP000036958">
    <property type="component" value="Unassembled WGS sequence"/>
</dbReference>